<keyword evidence="1" id="KW-0812">Transmembrane</keyword>
<keyword evidence="1" id="KW-0472">Membrane</keyword>
<evidence type="ECO:0000313" key="2">
    <source>
        <dbReference type="EMBL" id="MCJ0825236.1"/>
    </source>
</evidence>
<sequence length="215" mass="23448">MDLDDLKSAWQALDRRLQLDNALRLHDLRERKLGKARGNLRMLLVGMLLQAMLGVGLIVLGVACWRANLHTPGLLLTGIVLHVAGIAHVALAGLVAGLATTVDYAAPVLAIQKRLRLLLRVQVFNSNACGLPWWILWVLVVVGFAGLDPQRPVGPTPAWIWVSLALGIVGMVATWAWSVRAAGKPRPANARVDDGADGIRRSLRMLDDLEGFERE</sequence>
<feature type="transmembrane region" description="Helical" evidence="1">
    <location>
        <begin position="123"/>
        <end position="146"/>
    </location>
</feature>
<proteinExistence type="predicted"/>
<gene>
    <name evidence="2" type="ORF">MQC88_04565</name>
</gene>
<reference evidence="2 3" key="1">
    <citation type="submission" date="2022-03" db="EMBL/GenBank/DDBJ databases">
        <title>Luteimonas soily sp. nov., a novel bacterium isolated from the soil.</title>
        <authorList>
            <person name="Zhang X."/>
        </authorList>
    </citation>
    <scope>NUCLEOTIDE SEQUENCE [LARGE SCALE GENOMIC DNA]</scope>
    <source>
        <strain evidence="2 3">50</strain>
    </source>
</reference>
<evidence type="ECO:0000256" key="1">
    <source>
        <dbReference type="SAM" id="Phobius"/>
    </source>
</evidence>
<dbReference type="Proteomes" id="UP001165423">
    <property type="component" value="Unassembled WGS sequence"/>
</dbReference>
<dbReference type="RefSeq" id="WP_243319424.1">
    <property type="nucleotide sequence ID" value="NZ_JALGCL010000001.1"/>
</dbReference>
<evidence type="ECO:0008006" key="4">
    <source>
        <dbReference type="Google" id="ProtNLM"/>
    </source>
</evidence>
<evidence type="ECO:0000313" key="3">
    <source>
        <dbReference type="Proteomes" id="UP001165423"/>
    </source>
</evidence>
<dbReference type="EMBL" id="JALGCL010000001">
    <property type="protein sequence ID" value="MCJ0825236.1"/>
    <property type="molecule type" value="Genomic_DNA"/>
</dbReference>
<feature type="transmembrane region" description="Helical" evidence="1">
    <location>
        <begin position="40"/>
        <end position="63"/>
    </location>
</feature>
<keyword evidence="3" id="KW-1185">Reference proteome</keyword>
<organism evidence="2 3">
    <name type="scientific">Cognatiluteimonas sedimenti</name>
    <dbReference type="NCBI Taxonomy" id="2927791"/>
    <lineage>
        <taxon>Bacteria</taxon>
        <taxon>Pseudomonadati</taxon>
        <taxon>Pseudomonadota</taxon>
        <taxon>Gammaproteobacteria</taxon>
        <taxon>Lysobacterales</taxon>
        <taxon>Lysobacteraceae</taxon>
        <taxon>Cognatiluteimonas</taxon>
    </lineage>
</organism>
<comment type="caution">
    <text evidence="2">The sequence shown here is derived from an EMBL/GenBank/DDBJ whole genome shotgun (WGS) entry which is preliminary data.</text>
</comment>
<feature type="transmembrane region" description="Helical" evidence="1">
    <location>
        <begin position="75"/>
        <end position="102"/>
    </location>
</feature>
<keyword evidence="1" id="KW-1133">Transmembrane helix</keyword>
<feature type="transmembrane region" description="Helical" evidence="1">
    <location>
        <begin position="158"/>
        <end position="177"/>
    </location>
</feature>
<accession>A0ABT0A2M5</accession>
<name>A0ABT0A2M5_9GAMM</name>
<protein>
    <recommendedName>
        <fullName evidence="4">Serine/threonine protein kinase</fullName>
    </recommendedName>
</protein>